<protein>
    <recommendedName>
        <fullName evidence="2">OmpA-like domain-containing protein</fullName>
    </recommendedName>
</protein>
<sequence>MTGKILLLSAICLSALTVKASDVITTSDSISKQVSVTSEHYLQTLKPTYLTNVSEAANWGRNWFIEVKGGASAFLGSPIGCGDVFDRLSPALQVGIGKWFTPAVGGRVAYQGLSFKNGEFKSMNYHYVHADFLYNLTSGINCNDLGLSRWDVIPFIGVGMIYNKDWHSACTCPGFTSGSHPFAFSYGLECRYRLNNRMQLVAELSGMTTAKNFDAVGTSSRFGDNMLTLSAGLSFRLGKAGYRRIVDANPYMAQNEWLLDYAGRMTDRNRRLTLQHKEDERIKAEYRKILEIEGLLDLYKDRIGDKDKETEHSLYPRNDYSGLNSLRARLNNKGWDGKAETMPKAMKKRLGNADDEDLDALNDHAFDGYLAAMKNGGEPIGASIYFFFRLGTDELTEASQLLNIDEIARIAKKHHLKVRISGAADSATGNERINNSLSQKRAEYIKTLMIQRGIEESLINTSYEGGIDEYSPVQANRQTCVTLSF</sequence>
<dbReference type="Pfam" id="PF00691">
    <property type="entry name" value="OmpA"/>
    <property type="match status" value="1"/>
</dbReference>
<dbReference type="SUPFAM" id="SSF103088">
    <property type="entry name" value="OmpA-like"/>
    <property type="match status" value="1"/>
</dbReference>
<dbReference type="STRING" id="1602171.ST44_10395"/>
<comment type="caution">
    <text evidence="3">The sequence shown here is derived from an EMBL/GenBank/DDBJ whole genome shotgun (WGS) entry which is preliminary data.</text>
</comment>
<proteinExistence type="predicted"/>
<keyword evidence="4" id="KW-1185">Reference proteome</keyword>
<dbReference type="RefSeq" id="WP_042519840.1">
    <property type="nucleotide sequence ID" value="NZ_JXQK01000075.1"/>
</dbReference>
<gene>
    <name evidence="3" type="ORF">ST44_10395</name>
</gene>
<organism evidence="3 4">
    <name type="scientific">Prevotella pectinovora</name>
    <dbReference type="NCBI Taxonomy" id="1602169"/>
    <lineage>
        <taxon>Bacteria</taxon>
        <taxon>Pseudomonadati</taxon>
        <taxon>Bacteroidota</taxon>
        <taxon>Bacteroidia</taxon>
        <taxon>Bacteroidales</taxon>
        <taxon>Prevotellaceae</taxon>
        <taxon>Prevotella</taxon>
    </lineage>
</organism>
<dbReference type="InterPro" id="IPR011250">
    <property type="entry name" value="OMP/PagP_B-barrel"/>
</dbReference>
<keyword evidence="1" id="KW-0732">Signal</keyword>
<dbReference type="InterPro" id="IPR036737">
    <property type="entry name" value="OmpA-like_sf"/>
</dbReference>
<dbReference type="AlphaFoldDB" id="A0A0D0HB94"/>
<accession>A0A0D0HB94</accession>
<feature type="domain" description="OmpA-like" evidence="2">
    <location>
        <begin position="387"/>
        <end position="468"/>
    </location>
</feature>
<feature type="chain" id="PRO_5002211561" description="OmpA-like domain-containing protein" evidence="1">
    <location>
        <begin position="21"/>
        <end position="485"/>
    </location>
</feature>
<dbReference type="Proteomes" id="UP000032046">
    <property type="component" value="Unassembled WGS sequence"/>
</dbReference>
<dbReference type="EMBL" id="JXQK01000075">
    <property type="protein sequence ID" value="KIP60847.1"/>
    <property type="molecule type" value="Genomic_DNA"/>
</dbReference>
<name>A0A0D0HB94_9BACT</name>
<dbReference type="Gene3D" id="3.30.1330.60">
    <property type="entry name" value="OmpA-like domain"/>
    <property type="match status" value="1"/>
</dbReference>
<feature type="signal peptide" evidence="1">
    <location>
        <begin position="1"/>
        <end position="20"/>
    </location>
</feature>
<evidence type="ECO:0000313" key="4">
    <source>
        <dbReference type="Proteomes" id="UP000032046"/>
    </source>
</evidence>
<evidence type="ECO:0000259" key="2">
    <source>
        <dbReference type="Pfam" id="PF00691"/>
    </source>
</evidence>
<dbReference type="Gene3D" id="2.40.160.20">
    <property type="match status" value="1"/>
</dbReference>
<evidence type="ECO:0000256" key="1">
    <source>
        <dbReference type="SAM" id="SignalP"/>
    </source>
</evidence>
<evidence type="ECO:0000313" key="3">
    <source>
        <dbReference type="EMBL" id="KIP60847.1"/>
    </source>
</evidence>
<dbReference type="InterPro" id="IPR006665">
    <property type="entry name" value="OmpA-like"/>
</dbReference>
<dbReference type="SUPFAM" id="SSF56925">
    <property type="entry name" value="OMPA-like"/>
    <property type="match status" value="1"/>
</dbReference>
<reference evidence="3 4" key="1">
    <citation type="submission" date="2015-01" db="EMBL/GenBank/DDBJ databases">
        <title>Comparative genomics of non-oral Prevotella species.</title>
        <authorList>
            <person name="Accetto T."/>
            <person name="Nograsek B."/>
            <person name="Avgustin G."/>
        </authorList>
    </citation>
    <scope>NUCLEOTIDE SEQUENCE [LARGE SCALE GENOMIC DNA]</scope>
    <source>
        <strain evidence="3 4">P5-119</strain>
    </source>
</reference>